<dbReference type="SMART" id="SM00028">
    <property type="entry name" value="TPR"/>
    <property type="match status" value="4"/>
</dbReference>
<dbReference type="PROSITE" id="PS50005">
    <property type="entry name" value="TPR"/>
    <property type="match status" value="3"/>
</dbReference>
<dbReference type="SUPFAM" id="SSF48452">
    <property type="entry name" value="TPR-like"/>
    <property type="match status" value="2"/>
</dbReference>
<dbReference type="Gene3D" id="3.90.550.10">
    <property type="entry name" value="Spore Coat Polysaccharide Biosynthesis Protein SpsA, Chain A"/>
    <property type="match status" value="1"/>
</dbReference>
<dbReference type="GO" id="GO:0016740">
    <property type="term" value="F:transferase activity"/>
    <property type="evidence" value="ECO:0007669"/>
    <property type="project" value="UniProtKB-KW"/>
</dbReference>
<evidence type="ECO:0000256" key="3">
    <source>
        <dbReference type="PROSITE-ProRule" id="PRU00339"/>
    </source>
</evidence>
<keyword evidence="2 3" id="KW-0802">TPR repeat</keyword>
<feature type="repeat" description="TPR" evidence="3">
    <location>
        <begin position="319"/>
        <end position="352"/>
    </location>
</feature>
<feature type="repeat" description="TPR" evidence="3">
    <location>
        <begin position="559"/>
        <end position="592"/>
    </location>
</feature>
<gene>
    <name evidence="5" type="ORF">SAMN05660742_12159</name>
</gene>
<dbReference type="PANTHER" id="PTHR43630:SF2">
    <property type="entry name" value="GLYCOSYLTRANSFERASE"/>
    <property type="match status" value="1"/>
</dbReference>
<dbReference type="Proteomes" id="UP000199662">
    <property type="component" value="Unassembled WGS sequence"/>
</dbReference>
<dbReference type="Pfam" id="PF13176">
    <property type="entry name" value="TPR_7"/>
    <property type="match status" value="1"/>
</dbReference>
<dbReference type="InterPro" id="IPR013105">
    <property type="entry name" value="TPR_2"/>
</dbReference>
<organism evidence="5 6">
    <name type="scientific">Propionispira arboris</name>
    <dbReference type="NCBI Taxonomy" id="84035"/>
    <lineage>
        <taxon>Bacteria</taxon>
        <taxon>Bacillati</taxon>
        <taxon>Bacillota</taxon>
        <taxon>Negativicutes</taxon>
        <taxon>Selenomonadales</taxon>
        <taxon>Selenomonadaceae</taxon>
        <taxon>Propionispira</taxon>
    </lineage>
</organism>
<dbReference type="Pfam" id="PF00535">
    <property type="entry name" value="Glycos_transf_2"/>
    <property type="match status" value="1"/>
</dbReference>
<dbReference type="STRING" id="84035.SAMN05660742_12159"/>
<dbReference type="InterPro" id="IPR029044">
    <property type="entry name" value="Nucleotide-diphossugar_trans"/>
</dbReference>
<feature type="repeat" description="TPR" evidence="3">
    <location>
        <begin position="273"/>
        <end position="306"/>
    </location>
</feature>
<dbReference type="Pfam" id="PF13181">
    <property type="entry name" value="TPR_8"/>
    <property type="match status" value="1"/>
</dbReference>
<protein>
    <submittedName>
        <fullName evidence="5">Glycosyltransferase involved in cell wall bisynthesis</fullName>
    </submittedName>
</protein>
<dbReference type="AlphaFoldDB" id="A0A1H7CHK6"/>
<dbReference type="EMBL" id="FNZK01000021">
    <property type="protein sequence ID" value="SEJ88077.1"/>
    <property type="molecule type" value="Genomic_DNA"/>
</dbReference>
<evidence type="ECO:0000259" key="4">
    <source>
        <dbReference type="Pfam" id="PF00535"/>
    </source>
</evidence>
<name>A0A1H7CHK6_9FIRM</name>
<dbReference type="RefSeq" id="WP_091834616.1">
    <property type="nucleotide sequence ID" value="NZ_FNZK01000021.1"/>
</dbReference>
<reference evidence="6" key="1">
    <citation type="submission" date="2016-10" db="EMBL/GenBank/DDBJ databases">
        <authorList>
            <person name="Varghese N."/>
            <person name="Submissions S."/>
        </authorList>
    </citation>
    <scope>NUCLEOTIDE SEQUENCE [LARGE SCALE GENOMIC DNA]</scope>
    <source>
        <strain evidence="6">DSM 2179</strain>
    </source>
</reference>
<dbReference type="InterPro" id="IPR019734">
    <property type="entry name" value="TPR_rpt"/>
</dbReference>
<evidence type="ECO:0000313" key="6">
    <source>
        <dbReference type="Proteomes" id="UP000199662"/>
    </source>
</evidence>
<dbReference type="InterPro" id="IPR011990">
    <property type="entry name" value="TPR-like_helical_dom_sf"/>
</dbReference>
<dbReference type="SUPFAM" id="SSF53448">
    <property type="entry name" value="Nucleotide-diphospho-sugar transferases"/>
    <property type="match status" value="1"/>
</dbReference>
<proteinExistence type="predicted"/>
<accession>A0A1H7CHK6</accession>
<evidence type="ECO:0000256" key="2">
    <source>
        <dbReference type="ARBA" id="ARBA00022803"/>
    </source>
</evidence>
<dbReference type="Pfam" id="PF07719">
    <property type="entry name" value="TPR_2"/>
    <property type="match status" value="1"/>
</dbReference>
<evidence type="ECO:0000256" key="1">
    <source>
        <dbReference type="ARBA" id="ARBA00022737"/>
    </source>
</evidence>
<keyword evidence="1" id="KW-0677">Repeat</keyword>
<evidence type="ECO:0000313" key="5">
    <source>
        <dbReference type="EMBL" id="SEJ88077.1"/>
    </source>
</evidence>
<feature type="domain" description="Glycosyltransferase 2-like" evidence="4">
    <location>
        <begin position="4"/>
        <end position="125"/>
    </location>
</feature>
<sequence>MQISACVIVKNEAKNISTCLESVQKIVQQIIVVDTGSTDDTVDLVKKYGAEVYHYEWNNDFSAVKNFALGKAKGDWVIFLDADEYISAETAGNVPNIIKQYGKGCDGFITHMSNIDIDDDNRLIDEFFITRIFRRDPNLCFAGTVHEYLMHKNRKNRWYKIERSELELLHTGYSSGRVRSKCERNLKILHKQLTNDPNNVDLYRYLADAYYGIEDYDQAIKYARQDLATGRKEISYASRSYRVLLNSLQRQGADFASQEEVIQESIKAFPLLPDFYAEYGVLFFNQGQYDKAEEAFGRAFALDAVYDDMETSLFHSKVGLTYLVLGKLYEYKNDYAKAIEVYQKILADDKYLINAFSPLYQLICEEDPVYCIAFLNSLYDKTKKMDLEFLIANIQPLQRGKILAYYMQAYKKLVKEKNIDVLALIAAGNYSKIQVLSAGQLQADQEFAVLSAMLIKDYKQIENLLPYFLSDYQKIIVRFYQAEAPMLSSKEFAAYQEILLQLFQVKEPLVLQQYVKLAMDFSLIERLAIAKTLKNNGYYFVAVELYKNILSFELVNGKMEVLYELGYCYYRLQDYNLALQFFEEAKQLGMNNNEIDGFIIWSNEALGNKVEQVVEV</sequence>
<dbReference type="Gene3D" id="1.25.40.10">
    <property type="entry name" value="Tetratricopeptide repeat domain"/>
    <property type="match status" value="2"/>
</dbReference>
<keyword evidence="5" id="KW-0808">Transferase</keyword>
<dbReference type="CDD" id="cd02511">
    <property type="entry name" value="Beta4Glucosyltransferase"/>
    <property type="match status" value="1"/>
</dbReference>
<keyword evidence="6" id="KW-1185">Reference proteome</keyword>
<dbReference type="PANTHER" id="PTHR43630">
    <property type="entry name" value="POLY-BETA-1,6-N-ACETYL-D-GLUCOSAMINE SYNTHASE"/>
    <property type="match status" value="1"/>
</dbReference>
<dbReference type="InterPro" id="IPR001173">
    <property type="entry name" value="Glyco_trans_2-like"/>
</dbReference>